<evidence type="ECO:0000256" key="1">
    <source>
        <dbReference type="ARBA" id="ARBA00011571"/>
    </source>
</evidence>
<dbReference type="GO" id="GO:0005634">
    <property type="term" value="C:nucleus"/>
    <property type="evidence" value="ECO:0007669"/>
    <property type="project" value="TreeGrafter"/>
</dbReference>
<dbReference type="GO" id="GO:0070888">
    <property type="term" value="F:E-box binding"/>
    <property type="evidence" value="ECO:0007669"/>
    <property type="project" value="TreeGrafter"/>
</dbReference>
<evidence type="ECO:0000256" key="8">
    <source>
        <dbReference type="ARBA" id="ARBA00023242"/>
    </source>
</evidence>
<keyword evidence="11" id="KW-1185">Reference proteome</keyword>
<organism evidence="10 11">
    <name type="scientific">Takifugu flavidus</name>
    <name type="common">sansaifugu</name>
    <dbReference type="NCBI Taxonomy" id="433684"/>
    <lineage>
        <taxon>Eukaryota</taxon>
        <taxon>Metazoa</taxon>
        <taxon>Chordata</taxon>
        <taxon>Craniata</taxon>
        <taxon>Vertebrata</taxon>
        <taxon>Euteleostomi</taxon>
        <taxon>Actinopterygii</taxon>
        <taxon>Neopterygii</taxon>
        <taxon>Teleostei</taxon>
        <taxon>Neoteleostei</taxon>
        <taxon>Acanthomorphata</taxon>
        <taxon>Eupercaria</taxon>
        <taxon>Tetraodontiformes</taxon>
        <taxon>Tetradontoidea</taxon>
        <taxon>Tetraodontidae</taxon>
        <taxon>Takifugu</taxon>
    </lineage>
</organism>
<reference evidence="10 11" key="1">
    <citation type="submission" date="2019-04" db="EMBL/GenBank/DDBJ databases">
        <title>Chromosome genome assembly for Takifugu flavidus.</title>
        <authorList>
            <person name="Xiao S."/>
        </authorList>
    </citation>
    <scope>NUCLEOTIDE SEQUENCE [LARGE SCALE GENOMIC DNA]</scope>
    <source>
        <strain evidence="10">HTHZ2018</strain>
        <tissue evidence="10">Muscle</tissue>
    </source>
</reference>
<evidence type="ECO:0000313" key="10">
    <source>
        <dbReference type="EMBL" id="TWW78095.1"/>
    </source>
</evidence>
<dbReference type="PANTHER" id="PTHR19290">
    <property type="entry name" value="BASIC HELIX-LOOP-HELIX PROTEIN NEUROGENIN-RELATED"/>
    <property type="match status" value="1"/>
</dbReference>
<evidence type="ECO:0000256" key="4">
    <source>
        <dbReference type="ARBA" id="ARBA00022902"/>
    </source>
</evidence>
<comment type="caution">
    <text evidence="10">The sequence shown here is derived from an EMBL/GenBank/DDBJ whole genome shotgun (WGS) entry which is preliminary data.</text>
</comment>
<dbReference type="GO" id="GO:0046983">
    <property type="term" value="F:protein dimerization activity"/>
    <property type="evidence" value="ECO:0007669"/>
    <property type="project" value="InterPro"/>
</dbReference>
<evidence type="ECO:0000256" key="2">
    <source>
        <dbReference type="ARBA" id="ARBA00022473"/>
    </source>
</evidence>
<dbReference type="Pfam" id="PF00010">
    <property type="entry name" value="HLH"/>
    <property type="match status" value="1"/>
</dbReference>
<keyword evidence="3" id="KW-0221">Differentiation</keyword>
<evidence type="ECO:0000256" key="3">
    <source>
        <dbReference type="ARBA" id="ARBA00022782"/>
    </source>
</evidence>
<dbReference type="AlphaFoldDB" id="A0A5C6PFE9"/>
<keyword evidence="7" id="KW-0804">Transcription</keyword>
<dbReference type="PROSITE" id="PS50888">
    <property type="entry name" value="BHLH"/>
    <property type="match status" value="1"/>
</dbReference>
<comment type="subunit">
    <text evidence="1">Efficient DNA binding requires dimerization with another bHLH protein.</text>
</comment>
<dbReference type="Proteomes" id="UP000324091">
    <property type="component" value="Chromosome 11"/>
</dbReference>
<accession>A0A5C6PFE9</accession>
<dbReference type="FunFam" id="4.10.280.10:FF:000006">
    <property type="entry name" value="Neurogenic differentiation factor"/>
    <property type="match status" value="1"/>
</dbReference>
<evidence type="ECO:0000256" key="5">
    <source>
        <dbReference type="ARBA" id="ARBA00023015"/>
    </source>
</evidence>
<keyword evidence="6" id="KW-0238">DNA-binding</keyword>
<dbReference type="SMART" id="SM00353">
    <property type="entry name" value="HLH"/>
    <property type="match status" value="1"/>
</dbReference>
<sequence length="238" mass="26806">MRIHPSLSTAHTACCLQPQRTRKKDCLFIPASPFKMSPRVLCAPADLRTSRGALTDDRLSVNSGDTQESLLRKPRGVLVGDVLTVTNLKHKSRRERVGQRGRRRMKANDRERHRMHNLNSALDALRSILPVLPEETKLTKIETLRFAHNYIWALTETLRMADQQEHTAGCDASGPGNVVSALWTSATAAPGTDDEFDLKSCQMTSHEGFPADPMRFTPFTFYFSPLYGGNYVTNTWEY</sequence>
<keyword evidence="2" id="KW-0217">Developmental protein</keyword>
<protein>
    <recommendedName>
        <fullName evidence="9">BHLH domain-containing protein</fullName>
    </recommendedName>
</protein>
<keyword evidence="8" id="KW-0539">Nucleus</keyword>
<dbReference type="EMBL" id="RHFK02000003">
    <property type="protein sequence ID" value="TWW78095.1"/>
    <property type="molecule type" value="Genomic_DNA"/>
</dbReference>
<dbReference type="GO" id="GO:0045944">
    <property type="term" value="P:positive regulation of transcription by RNA polymerase II"/>
    <property type="evidence" value="ECO:0007669"/>
    <property type="project" value="TreeGrafter"/>
</dbReference>
<gene>
    <name evidence="10" type="ORF">D4764_11G0002160</name>
</gene>
<dbReference type="InterPro" id="IPR036638">
    <property type="entry name" value="HLH_DNA-bd_sf"/>
</dbReference>
<evidence type="ECO:0000259" key="9">
    <source>
        <dbReference type="PROSITE" id="PS50888"/>
    </source>
</evidence>
<evidence type="ECO:0000256" key="6">
    <source>
        <dbReference type="ARBA" id="ARBA00023125"/>
    </source>
</evidence>
<dbReference type="GO" id="GO:0000981">
    <property type="term" value="F:DNA-binding transcription factor activity, RNA polymerase II-specific"/>
    <property type="evidence" value="ECO:0007669"/>
    <property type="project" value="TreeGrafter"/>
</dbReference>
<keyword evidence="5" id="KW-0805">Transcription regulation</keyword>
<feature type="domain" description="BHLH" evidence="9">
    <location>
        <begin position="102"/>
        <end position="154"/>
    </location>
</feature>
<evidence type="ECO:0000313" key="11">
    <source>
        <dbReference type="Proteomes" id="UP000324091"/>
    </source>
</evidence>
<proteinExistence type="predicted"/>
<dbReference type="Gene3D" id="4.10.280.10">
    <property type="entry name" value="Helix-loop-helix DNA-binding domain"/>
    <property type="match status" value="1"/>
</dbReference>
<name>A0A5C6PFE9_9TELE</name>
<dbReference type="GO" id="GO:0007423">
    <property type="term" value="P:sensory organ development"/>
    <property type="evidence" value="ECO:0007669"/>
    <property type="project" value="TreeGrafter"/>
</dbReference>
<dbReference type="InterPro" id="IPR011598">
    <property type="entry name" value="bHLH_dom"/>
</dbReference>
<keyword evidence="4" id="KW-0524">Neurogenesis</keyword>
<dbReference type="InterPro" id="IPR050359">
    <property type="entry name" value="bHLH_transcription_factors"/>
</dbReference>
<dbReference type="PANTHER" id="PTHR19290:SF94">
    <property type="entry name" value="NEUROGENIN-3"/>
    <property type="match status" value="1"/>
</dbReference>
<evidence type="ECO:0000256" key="7">
    <source>
        <dbReference type="ARBA" id="ARBA00023163"/>
    </source>
</evidence>
<dbReference type="GO" id="GO:0061564">
    <property type="term" value="P:axon development"/>
    <property type="evidence" value="ECO:0007669"/>
    <property type="project" value="TreeGrafter"/>
</dbReference>
<dbReference type="SUPFAM" id="SSF47459">
    <property type="entry name" value="HLH, helix-loop-helix DNA-binding domain"/>
    <property type="match status" value="1"/>
</dbReference>